<accession>A0A451D732</accession>
<organism evidence="1 2">
    <name type="scientific">Buchnera aphidicola</name>
    <name type="common">Cinara curvipes</name>
    <dbReference type="NCBI Taxonomy" id="2518975"/>
    <lineage>
        <taxon>Bacteria</taxon>
        <taxon>Pseudomonadati</taxon>
        <taxon>Pseudomonadota</taxon>
        <taxon>Gammaproteobacteria</taxon>
        <taxon>Enterobacterales</taxon>
        <taxon>Erwiniaceae</taxon>
        <taxon>Buchnera</taxon>
    </lineage>
</organism>
<dbReference type="Proteomes" id="UP000294344">
    <property type="component" value="Chromosome"/>
</dbReference>
<sequence length="297" mass="34614">MSSVSLIRSNFNLNSKIIKKVDNVRILHNESLKNVDIAIVNTSNQEYMAHIIPKSEYDRKNIVYSNQDTTKPLEQNKNTNFVNTVSSKEYFDNPMSESDFLNISQNENLKYSIQDIFLKVFNKNNIKWNILNSSNFSDKTTRESEKLQASFRKLIKTGVLEEKFLRNINDKMVFLDGKMIPSFEAVDIINEFQTSITDYKSQQLISTYLHPEILEVAWKNLSLRYPEVQNRKSYNIHYAYEIDNIGPGMYKLAVTKMADLEPSYSEKIDQVNQYALRASIIVTKDSNPKMKYSFFVQ</sequence>
<gene>
    <name evidence="1" type="primary">yba3</name>
    <name evidence="1" type="ORF">BUCICURV3402_390</name>
</gene>
<reference evidence="1 2" key="1">
    <citation type="submission" date="2019-02" db="EMBL/GenBank/DDBJ databases">
        <authorList>
            <person name="Manzano-Marin A."/>
            <person name="Manzano-Marin A."/>
        </authorList>
    </citation>
    <scope>NUCLEOTIDE SEQUENCE [LARGE SCALE GENOMIC DNA]</scope>
    <source>
        <strain evidence="1 2">BuCicurvipes</strain>
    </source>
</reference>
<evidence type="ECO:0000313" key="2">
    <source>
        <dbReference type="Proteomes" id="UP000294344"/>
    </source>
</evidence>
<dbReference type="AlphaFoldDB" id="A0A451D732"/>
<protein>
    <submittedName>
        <fullName evidence="1">Uncharacterized protein Yba3, partial</fullName>
    </submittedName>
</protein>
<name>A0A451D732_9GAMM</name>
<dbReference type="OrthoDB" id="6552452at2"/>
<dbReference type="RefSeq" id="WP_154029416.1">
    <property type="nucleotide sequence ID" value="NZ_LR217710.1"/>
</dbReference>
<dbReference type="EMBL" id="LR217710">
    <property type="protein sequence ID" value="VFP81661.1"/>
    <property type="molecule type" value="Genomic_DNA"/>
</dbReference>
<proteinExistence type="predicted"/>
<evidence type="ECO:0000313" key="1">
    <source>
        <dbReference type="EMBL" id="VFP81661.1"/>
    </source>
</evidence>